<dbReference type="Gene3D" id="2.40.420.20">
    <property type="match status" value="1"/>
</dbReference>
<evidence type="ECO:0000256" key="1">
    <source>
        <dbReference type="ARBA" id="ARBA00009477"/>
    </source>
</evidence>
<dbReference type="GO" id="GO:0015562">
    <property type="term" value="F:efflux transmembrane transporter activity"/>
    <property type="evidence" value="ECO:0007669"/>
    <property type="project" value="TreeGrafter"/>
</dbReference>
<comment type="caution">
    <text evidence="7">The sequence shown here is derived from an EMBL/GenBank/DDBJ whole genome shotgun (WGS) entry which is preliminary data.</text>
</comment>
<dbReference type="AlphaFoldDB" id="A0A5C5WET7"/>
<protein>
    <submittedName>
        <fullName evidence="7">Multidrug resistance protein MdtE</fullName>
    </submittedName>
</protein>
<dbReference type="GO" id="GO:1990281">
    <property type="term" value="C:efflux pump complex"/>
    <property type="evidence" value="ECO:0007669"/>
    <property type="project" value="TreeGrafter"/>
</dbReference>
<comment type="similarity">
    <text evidence="1">Belongs to the membrane fusion protein (MFP) (TC 8.A.1) family.</text>
</comment>
<keyword evidence="3" id="KW-1133">Transmembrane helix</keyword>
<feature type="domain" description="Multidrug resistance protein MdtA-like alpha-helical hairpin" evidence="4">
    <location>
        <begin position="121"/>
        <end position="190"/>
    </location>
</feature>
<dbReference type="InterPro" id="IPR058624">
    <property type="entry name" value="MdtA-like_HH"/>
</dbReference>
<name>A0A5C5WET7_9BACT</name>
<dbReference type="SUPFAM" id="SSF111369">
    <property type="entry name" value="HlyD-like secretion proteins"/>
    <property type="match status" value="1"/>
</dbReference>
<keyword evidence="3" id="KW-0472">Membrane</keyword>
<dbReference type="InterPro" id="IPR058792">
    <property type="entry name" value="Beta-barrel_RND_2"/>
</dbReference>
<dbReference type="Pfam" id="PF25975">
    <property type="entry name" value="CzcB_C"/>
    <property type="match status" value="1"/>
</dbReference>
<evidence type="ECO:0000259" key="4">
    <source>
        <dbReference type="Pfam" id="PF25876"/>
    </source>
</evidence>
<feature type="coiled-coil region" evidence="2">
    <location>
        <begin position="114"/>
        <end position="148"/>
    </location>
</feature>
<proteinExistence type="inferred from homology"/>
<dbReference type="Pfam" id="PF25954">
    <property type="entry name" value="Beta-barrel_RND_2"/>
    <property type="match status" value="1"/>
</dbReference>
<dbReference type="InterPro" id="IPR058649">
    <property type="entry name" value="CzcB_C"/>
</dbReference>
<feature type="domain" description="CusB-like beta-barrel" evidence="5">
    <location>
        <begin position="228"/>
        <end position="296"/>
    </location>
</feature>
<dbReference type="PANTHER" id="PTHR30469:SF15">
    <property type="entry name" value="HLYD FAMILY OF SECRETION PROTEINS"/>
    <property type="match status" value="1"/>
</dbReference>
<dbReference type="Gene3D" id="2.40.50.100">
    <property type="match status" value="1"/>
</dbReference>
<evidence type="ECO:0000259" key="5">
    <source>
        <dbReference type="Pfam" id="PF25954"/>
    </source>
</evidence>
<evidence type="ECO:0000259" key="6">
    <source>
        <dbReference type="Pfam" id="PF25975"/>
    </source>
</evidence>
<evidence type="ECO:0000313" key="8">
    <source>
        <dbReference type="Proteomes" id="UP000316598"/>
    </source>
</evidence>
<evidence type="ECO:0000256" key="3">
    <source>
        <dbReference type="SAM" id="Phobius"/>
    </source>
</evidence>
<keyword evidence="2" id="KW-0175">Coiled coil</keyword>
<keyword evidence="3" id="KW-0812">Transmembrane</keyword>
<keyword evidence="8" id="KW-1185">Reference proteome</keyword>
<dbReference type="EMBL" id="SJPI01000003">
    <property type="protein sequence ID" value="TWT49298.1"/>
    <property type="molecule type" value="Genomic_DNA"/>
</dbReference>
<dbReference type="Proteomes" id="UP000316598">
    <property type="component" value="Unassembled WGS sequence"/>
</dbReference>
<sequence length="372" mass="40393">MTKVRLENFLKPLSRWSVAIFGSLGVVLLLMMFAGVFTRKVSDEKTASVRRLESNMAVVEAREIEQPRFETAVGSIEPIHQSFVASKILAKVAEVNVSAGQMVAEGEVLVRLVDDELKSRLRQAEASLESATASAEQARANLRRAEQLRKGNAISQAEYETVETAVRTSQANLNQAARAVDEAKVFLEYATIDAPYAGVIVDKQVQEGDTVTPGQTLLTLYDPNQMQLVANVRESFANRLKVGQVVSAKLESMDYECQATVREVVPQAEAGSRSFQVKVSGPCPPGIYSGMFGRIALPLDSETIVVIPAAAVKRVGQLALVDAVDGETLNRRSLQLGRRIGNDVEVLSGLRAGERVAMSADAVTLYEEGVRK</sequence>
<feature type="domain" description="CzcB-like C-terminal circularly permuted SH3-like" evidence="6">
    <location>
        <begin position="305"/>
        <end position="358"/>
    </location>
</feature>
<dbReference type="RefSeq" id="WP_146516835.1">
    <property type="nucleotide sequence ID" value="NZ_SJPI01000003.1"/>
</dbReference>
<dbReference type="InterPro" id="IPR006143">
    <property type="entry name" value="RND_pump_MFP"/>
</dbReference>
<feature type="transmembrane region" description="Helical" evidence="3">
    <location>
        <begin position="16"/>
        <end position="37"/>
    </location>
</feature>
<gene>
    <name evidence="7" type="primary">mdtE</name>
    <name evidence="7" type="ORF">Pla22_44920</name>
</gene>
<dbReference type="OrthoDB" id="9778236at2"/>
<evidence type="ECO:0000256" key="2">
    <source>
        <dbReference type="SAM" id="Coils"/>
    </source>
</evidence>
<dbReference type="Gene3D" id="2.40.30.170">
    <property type="match status" value="1"/>
</dbReference>
<dbReference type="PANTHER" id="PTHR30469">
    <property type="entry name" value="MULTIDRUG RESISTANCE PROTEIN MDTA"/>
    <property type="match status" value="1"/>
</dbReference>
<organism evidence="7 8">
    <name type="scientific">Rubripirellula amarantea</name>
    <dbReference type="NCBI Taxonomy" id="2527999"/>
    <lineage>
        <taxon>Bacteria</taxon>
        <taxon>Pseudomonadati</taxon>
        <taxon>Planctomycetota</taxon>
        <taxon>Planctomycetia</taxon>
        <taxon>Pirellulales</taxon>
        <taxon>Pirellulaceae</taxon>
        <taxon>Rubripirellula</taxon>
    </lineage>
</organism>
<dbReference type="Pfam" id="PF25876">
    <property type="entry name" value="HH_MFP_RND"/>
    <property type="match status" value="1"/>
</dbReference>
<accession>A0A5C5WET7</accession>
<evidence type="ECO:0000313" key="7">
    <source>
        <dbReference type="EMBL" id="TWT49298.1"/>
    </source>
</evidence>
<reference evidence="7 8" key="1">
    <citation type="submission" date="2019-02" db="EMBL/GenBank/DDBJ databases">
        <title>Deep-cultivation of Planctomycetes and their phenomic and genomic characterization uncovers novel biology.</title>
        <authorList>
            <person name="Wiegand S."/>
            <person name="Jogler M."/>
            <person name="Boedeker C."/>
            <person name="Pinto D."/>
            <person name="Vollmers J."/>
            <person name="Rivas-Marin E."/>
            <person name="Kohn T."/>
            <person name="Peeters S.H."/>
            <person name="Heuer A."/>
            <person name="Rast P."/>
            <person name="Oberbeckmann S."/>
            <person name="Bunk B."/>
            <person name="Jeske O."/>
            <person name="Meyerdierks A."/>
            <person name="Storesund J.E."/>
            <person name="Kallscheuer N."/>
            <person name="Luecker S."/>
            <person name="Lage O.M."/>
            <person name="Pohl T."/>
            <person name="Merkel B.J."/>
            <person name="Hornburger P."/>
            <person name="Mueller R.-W."/>
            <person name="Bruemmer F."/>
            <person name="Labrenz M."/>
            <person name="Spormann A.M."/>
            <person name="Op Den Camp H."/>
            <person name="Overmann J."/>
            <person name="Amann R."/>
            <person name="Jetten M.S.M."/>
            <person name="Mascher T."/>
            <person name="Medema M.H."/>
            <person name="Devos D.P."/>
            <person name="Kaster A.-K."/>
            <person name="Ovreas L."/>
            <person name="Rohde M."/>
            <person name="Galperin M.Y."/>
            <person name="Jogler C."/>
        </authorList>
    </citation>
    <scope>NUCLEOTIDE SEQUENCE [LARGE SCALE GENOMIC DNA]</scope>
    <source>
        <strain evidence="7 8">Pla22</strain>
    </source>
</reference>
<dbReference type="Gene3D" id="1.10.287.470">
    <property type="entry name" value="Helix hairpin bin"/>
    <property type="match status" value="1"/>
</dbReference>
<dbReference type="NCBIfam" id="TIGR01730">
    <property type="entry name" value="RND_mfp"/>
    <property type="match status" value="1"/>
</dbReference>